<evidence type="ECO:0000256" key="2">
    <source>
        <dbReference type="ARBA" id="ARBA00022692"/>
    </source>
</evidence>
<organism evidence="8">
    <name type="scientific">Darwinula stevensoni</name>
    <dbReference type="NCBI Taxonomy" id="69355"/>
    <lineage>
        <taxon>Eukaryota</taxon>
        <taxon>Metazoa</taxon>
        <taxon>Ecdysozoa</taxon>
        <taxon>Arthropoda</taxon>
        <taxon>Crustacea</taxon>
        <taxon>Oligostraca</taxon>
        <taxon>Ostracoda</taxon>
        <taxon>Podocopa</taxon>
        <taxon>Podocopida</taxon>
        <taxon>Darwinulocopina</taxon>
        <taxon>Darwinuloidea</taxon>
        <taxon>Darwinulidae</taxon>
        <taxon>Darwinula</taxon>
    </lineage>
</organism>
<accession>A0A7R8X3F1</accession>
<dbReference type="EMBL" id="LR899720">
    <property type="protein sequence ID" value="CAD7241992.1"/>
    <property type="molecule type" value="Genomic_DNA"/>
</dbReference>
<keyword evidence="6" id="KW-0407">Ion channel</keyword>
<dbReference type="InterPro" id="IPR043971">
    <property type="entry name" value="FUZ/MON1/HPS1_longin_2"/>
</dbReference>
<dbReference type="InterPro" id="IPR021134">
    <property type="entry name" value="Bestrophin-like"/>
</dbReference>
<dbReference type="InterPro" id="IPR000615">
    <property type="entry name" value="Bestrophin"/>
</dbReference>
<dbReference type="EMBL" id="CAJPEV010000203">
    <property type="protein sequence ID" value="CAG0882292.1"/>
    <property type="molecule type" value="Genomic_DNA"/>
</dbReference>
<evidence type="ECO:0000259" key="7">
    <source>
        <dbReference type="Pfam" id="PF19037"/>
    </source>
</evidence>
<evidence type="ECO:0000256" key="5">
    <source>
        <dbReference type="ARBA" id="ARBA00034769"/>
    </source>
</evidence>
<feature type="transmembrane region" description="Helical" evidence="6">
    <location>
        <begin position="245"/>
        <end position="262"/>
    </location>
</feature>
<dbReference type="Proteomes" id="UP000677054">
    <property type="component" value="Unassembled WGS sequence"/>
</dbReference>
<dbReference type="Pfam" id="PF19037">
    <property type="entry name" value="Fuz_longin_2"/>
    <property type="match status" value="1"/>
</dbReference>
<keyword evidence="3 6" id="KW-1133">Transmembrane helix</keyword>
<sequence>MTIIYTKKITTSGYYGGFFQFLCRWKGSVYKSVWKDVLFWLLVYYILRVIYTGMLSEEGRKLLLQSEMALKYRLAIMRYIHLGVIICMQTLSTRAEKHFGELEDLLDEQCPSCRSKEGKSSHPGSPCIRDKPGYIPRMLTEEEKDILEDLGRVYGSEKPPYWIPLVWACRVAEEARSKGLVGTSLGLQSIISEIRGVRTRLGQCRDMENINIPLVYTQVVTMGCYTWWIVSLIASQFIEQDGMDIYFPIFSVLQLVFFMGWLKVAEMLINPFGEDEDDFDVDDIVERNIKIPFPVLGSLNGCWMYSRSLDCSLLSASSNDGSVTWQEFDNFFVLILIVKDGNILEEKLRRSMLDLVYSALVLSLGSDLMSSSTSVEKLKREMRSCYRVIDLILRDMAAASTASSLATICLKPFYSPYCPDDLQKMKTYLESFCGSFDIAYGCMLHHGVAVACTDAWRELLSSHEALLLSIWVRCLQPISACDTPLFLPHKSPKVPFRLLCFRLIGGEPLHLCLLCGSTPNFSDVLKQINPFWRPHLQFMKGMKSQFRSLTFKTDPYFLGFVLLDEGKNWGTVQVEESDEDGTSAKEKIEALRSFHIRFSPLLDPPTSDSGEIPVSETYEIGPVFACYALNVSPFRMYALFKKSITPHHMRVASRHTLEKILKSKLVT</sequence>
<dbReference type="GO" id="GO:0034707">
    <property type="term" value="C:chloride channel complex"/>
    <property type="evidence" value="ECO:0007669"/>
    <property type="project" value="UniProtKB-KW"/>
</dbReference>
<dbReference type="AlphaFoldDB" id="A0A7R8X3F1"/>
<evidence type="ECO:0000313" key="9">
    <source>
        <dbReference type="Proteomes" id="UP000677054"/>
    </source>
</evidence>
<keyword evidence="4 6" id="KW-0472">Membrane</keyword>
<reference evidence="8" key="1">
    <citation type="submission" date="2020-11" db="EMBL/GenBank/DDBJ databases">
        <authorList>
            <person name="Tran Van P."/>
        </authorList>
    </citation>
    <scope>NUCLEOTIDE SEQUENCE</scope>
</reference>
<gene>
    <name evidence="8" type="ORF">DSTB1V02_LOCUS1967</name>
</gene>
<protein>
    <recommendedName>
        <fullName evidence="6">Bestrophin homolog</fullName>
    </recommendedName>
</protein>
<keyword evidence="9" id="KW-1185">Reference proteome</keyword>
<keyword evidence="6" id="KW-1003">Cell membrane</keyword>
<evidence type="ECO:0000256" key="3">
    <source>
        <dbReference type="ARBA" id="ARBA00022989"/>
    </source>
</evidence>
<evidence type="ECO:0000256" key="6">
    <source>
        <dbReference type="RuleBase" id="RU363126"/>
    </source>
</evidence>
<feature type="transmembrane region" description="Helical" evidence="6">
    <location>
        <begin position="215"/>
        <end position="233"/>
    </location>
</feature>
<evidence type="ECO:0000256" key="1">
    <source>
        <dbReference type="ARBA" id="ARBA00004370"/>
    </source>
</evidence>
<comment type="subcellular location">
    <subcellularLocation>
        <location evidence="6">Cell membrane</location>
        <topology evidence="6">Multi-pass membrane protein</topology>
    </subcellularLocation>
    <subcellularLocation>
        <location evidence="1">Membrane</location>
    </subcellularLocation>
</comment>
<keyword evidence="6" id="KW-0813">Transport</keyword>
<dbReference type="PANTHER" id="PTHR10736">
    <property type="entry name" value="BESTROPHIN"/>
    <property type="match status" value="1"/>
</dbReference>
<evidence type="ECO:0000313" key="8">
    <source>
        <dbReference type="EMBL" id="CAD7241992.1"/>
    </source>
</evidence>
<proteinExistence type="inferred from homology"/>
<feature type="domain" description="FUZ/MON1/HPS1 second Longin" evidence="7">
    <location>
        <begin position="438"/>
        <end position="524"/>
    </location>
</feature>
<keyword evidence="6" id="KW-0868">Chloride</keyword>
<comment type="similarity">
    <text evidence="5 6">Belongs to the anion channel-forming bestrophin (TC 1.A.46) family. Calcium-sensitive chloride channel subfamily.</text>
</comment>
<dbReference type="PANTHER" id="PTHR10736:SF0">
    <property type="entry name" value="BESTROPHIN HOMOLOG"/>
    <property type="match status" value="1"/>
</dbReference>
<evidence type="ECO:0000256" key="4">
    <source>
        <dbReference type="ARBA" id="ARBA00023136"/>
    </source>
</evidence>
<comment type="function">
    <text evidence="6">Forms chloride channels.</text>
</comment>
<keyword evidence="2 6" id="KW-0812">Transmembrane</keyword>
<dbReference type="GO" id="GO:0005886">
    <property type="term" value="C:plasma membrane"/>
    <property type="evidence" value="ECO:0007669"/>
    <property type="project" value="UniProtKB-SubCell"/>
</dbReference>
<name>A0A7R8X3F1_9CRUS</name>
<dbReference type="Pfam" id="PF01062">
    <property type="entry name" value="Bestrophin"/>
    <property type="match status" value="2"/>
</dbReference>
<keyword evidence="6" id="KW-0406">Ion transport</keyword>
<dbReference type="GO" id="GO:0016192">
    <property type="term" value="P:vesicle-mediated transport"/>
    <property type="evidence" value="ECO:0007669"/>
    <property type="project" value="InterPro"/>
</dbReference>
<dbReference type="GO" id="GO:0005254">
    <property type="term" value="F:chloride channel activity"/>
    <property type="evidence" value="ECO:0007669"/>
    <property type="project" value="UniProtKB-KW"/>
</dbReference>
<keyword evidence="6" id="KW-0869">Chloride channel</keyword>
<dbReference type="OrthoDB" id="74835at2759"/>
<feature type="transmembrane region" description="Helical" evidence="6">
    <location>
        <begin position="37"/>
        <end position="55"/>
    </location>
</feature>